<sequence length="555" mass="64655">MFYIAPAWTNNIEELNRDPLKNVMSLLVDGDKPVKLLVLNFLPNLRYLLHVNGLTNLPFWNLWDAILNIERTDGMPLGPESLEWPADIRTAQGTRSVVGYRGNKLAARVIGNEQGFIQAVEYLDDDIYHVDIYDDRGFKAATKYFKDDRLIKQIWFNEVGQCILRYEPQAEVTVKILSNYSNFDRAEYDSLDDLLMEFISKKFAKEFDERTDGVIASSNKRMRSLMIKMQKQIPITYLLDHPGKISSANIQELVPQMEGCSSFVIPNYAIFEQFQLEVNELCRAHLDLGYPYGADMRLGNSNEERKLIIYWNIGDTNDAQSVRDASDELLDYYLKHESTGLIISTLNNEMADQVFSIVLQKLLNRYDFLDGEKDWKIINKIMFNENNGKEMQKLIYRVKLRLWKAWEINHPIKDGEVTITVDEIPESQRIDWEQFVEDMSNVLFRVGSRDYQIFADLARARIVVDMGEPYDTRTQFNAISAGIPQIIKVESPFVIHCENGWIVKEGHSLTEGLDFYLGKLGNWNIALVNTAKYMEQLEFGRQSDWWERRMRYEQR</sequence>
<dbReference type="NCBIfam" id="TIGR03713">
    <property type="entry name" value="acc_sec_asp1"/>
    <property type="match status" value="1"/>
</dbReference>
<accession>A0AAW8YNN9</accession>
<dbReference type="InterPro" id="IPR022372">
    <property type="entry name" value="Accessory_SS_Asp1"/>
</dbReference>
<gene>
    <name evidence="1" type="primary">asp1</name>
    <name evidence="1" type="ORF">R0H03_07765</name>
</gene>
<dbReference type="EMBL" id="JAWJAX010000009">
    <property type="protein sequence ID" value="MDV2911757.1"/>
    <property type="molecule type" value="Genomic_DNA"/>
</dbReference>
<protein>
    <submittedName>
        <fullName evidence="1">Accessory Sec system protein Asp1</fullName>
    </submittedName>
</protein>
<evidence type="ECO:0000313" key="1">
    <source>
        <dbReference type="EMBL" id="MDV2911757.1"/>
    </source>
</evidence>
<dbReference type="AlphaFoldDB" id="A0AAW8YNN9"/>
<reference evidence="1" key="1">
    <citation type="journal article" date="2023" name="PeerJ">
        <title>Selection and evaluation of lactic acid bacteria from chicken feces in Thailand as potential probiotics.</title>
        <authorList>
            <person name="Khurajog B."/>
            <person name="Disastra Y."/>
            <person name="Lawwyne L.D."/>
            <person name="Sirichokchatchawan W."/>
            <person name="Niyomtham W."/>
            <person name="Yindee J."/>
            <person name="Hampson D.J."/>
            <person name="Prapasarakul N."/>
        </authorList>
    </citation>
    <scope>NUCLEOTIDE SEQUENCE</scope>
    <source>
        <strain evidence="1">BF14</strain>
    </source>
</reference>
<reference evidence="1" key="2">
    <citation type="submission" date="2023-10" db="EMBL/GenBank/DDBJ databases">
        <authorList>
            <person name="Khurajog B."/>
        </authorList>
    </citation>
    <scope>NUCLEOTIDE SEQUENCE</scope>
    <source>
        <strain evidence="1">BF14</strain>
    </source>
</reference>
<evidence type="ECO:0000313" key="2">
    <source>
        <dbReference type="Proteomes" id="UP001280415"/>
    </source>
</evidence>
<dbReference type="Pfam" id="PF16993">
    <property type="entry name" value="Asp1"/>
    <property type="match status" value="2"/>
</dbReference>
<dbReference type="GO" id="GO:0015031">
    <property type="term" value="P:protein transport"/>
    <property type="evidence" value="ECO:0007669"/>
    <property type="project" value="InterPro"/>
</dbReference>
<organism evidence="1 2">
    <name type="scientific">Pediococcus acidilactici</name>
    <dbReference type="NCBI Taxonomy" id="1254"/>
    <lineage>
        <taxon>Bacteria</taxon>
        <taxon>Bacillati</taxon>
        <taxon>Bacillota</taxon>
        <taxon>Bacilli</taxon>
        <taxon>Lactobacillales</taxon>
        <taxon>Lactobacillaceae</taxon>
        <taxon>Pediococcus</taxon>
        <taxon>Pediococcus acidilactici group</taxon>
    </lineage>
</organism>
<comment type="caution">
    <text evidence="1">The sequence shown here is derived from an EMBL/GenBank/DDBJ whole genome shotgun (WGS) entry which is preliminary data.</text>
</comment>
<dbReference type="Proteomes" id="UP001280415">
    <property type="component" value="Unassembled WGS sequence"/>
</dbReference>
<name>A0AAW8YNN9_PEDAC</name>
<dbReference type="RefSeq" id="WP_317052348.1">
    <property type="nucleotide sequence ID" value="NZ_CP140878.1"/>
</dbReference>
<proteinExistence type="predicted"/>